<dbReference type="InterPro" id="IPR000922">
    <property type="entry name" value="Lectin_gal-bd_dom"/>
</dbReference>
<dbReference type="RefSeq" id="XP_022296910.1">
    <property type="nucleotide sequence ID" value="XM_022441202.1"/>
</dbReference>
<feature type="signal peptide" evidence="1">
    <location>
        <begin position="1"/>
        <end position="22"/>
    </location>
</feature>
<feature type="domain" description="SUEL-type lectin" evidence="2">
    <location>
        <begin position="95"/>
        <end position="188"/>
    </location>
</feature>
<dbReference type="Gene3D" id="2.60.120.740">
    <property type="match status" value="1"/>
</dbReference>
<sequence length="216" mass="24306">MMVRHFSSVLILVISMVVLCKGLTGYKTNIPTQTCPPDKHLFSNCTNPCVYNGSITLCESSPNSQCVPDYCGACVTRFYSEQGQEIRCEIESGIICEQKTHTIGCPSGRGIRMTEANFGRTSREKCRHPYNLERLHNNTDCRAPNSLGVMQRLCDGRQRCNITVENEMFGADPCHGIYKYLEFDFECINPDEVNSNQKNDAGLFLIAVLLFSFTIF</sequence>
<protein>
    <submittedName>
        <fullName evidence="4 5">L-rhamnose-binding lectin CSL1-like</fullName>
    </submittedName>
</protein>
<keyword evidence="1" id="KW-0732">Signal</keyword>
<gene>
    <name evidence="4 5" type="primary">LOC111106498</name>
</gene>
<dbReference type="AlphaFoldDB" id="A0A8B8B0G8"/>
<accession>A0A8B8B0G8</accession>
<dbReference type="RefSeq" id="XP_022296911.1">
    <property type="nucleotide sequence ID" value="XM_022441203.1"/>
</dbReference>
<name>A0A8B8B0G8_CRAVI</name>
<dbReference type="OrthoDB" id="6110378at2759"/>
<proteinExistence type="predicted"/>
<dbReference type="KEGG" id="cvn:111106498"/>
<evidence type="ECO:0000256" key="1">
    <source>
        <dbReference type="SAM" id="SignalP"/>
    </source>
</evidence>
<dbReference type="InterPro" id="IPR043159">
    <property type="entry name" value="Lectin_gal-bd_sf"/>
</dbReference>
<dbReference type="GeneID" id="111106498"/>
<organism evidence="3 4">
    <name type="scientific">Crassostrea virginica</name>
    <name type="common">Eastern oyster</name>
    <dbReference type="NCBI Taxonomy" id="6565"/>
    <lineage>
        <taxon>Eukaryota</taxon>
        <taxon>Metazoa</taxon>
        <taxon>Spiralia</taxon>
        <taxon>Lophotrochozoa</taxon>
        <taxon>Mollusca</taxon>
        <taxon>Bivalvia</taxon>
        <taxon>Autobranchia</taxon>
        <taxon>Pteriomorphia</taxon>
        <taxon>Ostreida</taxon>
        <taxon>Ostreoidea</taxon>
        <taxon>Ostreidae</taxon>
        <taxon>Crassostrea</taxon>
    </lineage>
</organism>
<evidence type="ECO:0000259" key="2">
    <source>
        <dbReference type="PROSITE" id="PS50228"/>
    </source>
</evidence>
<dbReference type="Proteomes" id="UP000694844">
    <property type="component" value="Chromosome 8"/>
</dbReference>
<dbReference type="CDD" id="cd22827">
    <property type="entry name" value="Gal_Rha_Lectin_SUL-I-like"/>
    <property type="match status" value="1"/>
</dbReference>
<reference evidence="4 5" key="1">
    <citation type="submission" date="2025-04" db="UniProtKB">
        <authorList>
            <consortium name="RefSeq"/>
        </authorList>
    </citation>
    <scope>IDENTIFICATION</scope>
    <source>
        <tissue evidence="4 5">Whole sample</tissue>
    </source>
</reference>
<dbReference type="GO" id="GO:0030246">
    <property type="term" value="F:carbohydrate binding"/>
    <property type="evidence" value="ECO:0007669"/>
    <property type="project" value="InterPro"/>
</dbReference>
<evidence type="ECO:0000313" key="3">
    <source>
        <dbReference type="Proteomes" id="UP000694844"/>
    </source>
</evidence>
<keyword evidence="3" id="KW-1185">Reference proteome</keyword>
<dbReference type="PROSITE" id="PS50228">
    <property type="entry name" value="SUEL_LECTIN"/>
    <property type="match status" value="1"/>
</dbReference>
<dbReference type="FunFam" id="2.60.120.740:FF:000001">
    <property type="entry name" value="Adhesion G protein-coupled receptor L2"/>
    <property type="match status" value="1"/>
</dbReference>
<evidence type="ECO:0000313" key="5">
    <source>
        <dbReference type="RefSeq" id="XP_022296911.1"/>
    </source>
</evidence>
<evidence type="ECO:0000313" key="4">
    <source>
        <dbReference type="RefSeq" id="XP_022296910.1"/>
    </source>
</evidence>
<dbReference type="PANTHER" id="PTHR46780">
    <property type="entry name" value="PROTEIN EVA-1"/>
    <property type="match status" value="1"/>
</dbReference>
<feature type="chain" id="PRO_5044665936" evidence="1">
    <location>
        <begin position="23"/>
        <end position="216"/>
    </location>
</feature>
<dbReference type="Pfam" id="PF02140">
    <property type="entry name" value="SUEL_Lectin"/>
    <property type="match status" value="1"/>
</dbReference>